<dbReference type="GO" id="GO:0034399">
    <property type="term" value="C:nuclear periphery"/>
    <property type="evidence" value="ECO:0007669"/>
    <property type="project" value="TreeGrafter"/>
</dbReference>
<protein>
    <submittedName>
        <fullName evidence="8">Uncharacterized protein</fullName>
    </submittedName>
</protein>
<evidence type="ECO:0000256" key="7">
    <source>
        <dbReference type="SAM" id="MobiDB-lite"/>
    </source>
</evidence>
<feature type="compositionally biased region" description="Basic residues" evidence="7">
    <location>
        <begin position="163"/>
        <end position="176"/>
    </location>
</feature>
<dbReference type="AlphaFoldDB" id="U6KXR2"/>
<dbReference type="Pfam" id="PF05890">
    <property type="entry name" value="Ebp2"/>
    <property type="match status" value="1"/>
</dbReference>
<dbReference type="Proteomes" id="UP000030747">
    <property type="component" value="Unassembled WGS sequence"/>
</dbReference>
<comment type="similarity">
    <text evidence="2">Belongs to the EBP2 family.</text>
</comment>
<evidence type="ECO:0000256" key="1">
    <source>
        <dbReference type="ARBA" id="ARBA00004604"/>
    </source>
</evidence>
<dbReference type="RefSeq" id="XP_013231869.1">
    <property type="nucleotide sequence ID" value="XM_013376415.1"/>
</dbReference>
<dbReference type="EMBL" id="HG675486">
    <property type="protein sequence ID" value="CDJ41119.1"/>
    <property type="molecule type" value="Genomic_DNA"/>
</dbReference>
<feature type="non-terminal residue" evidence="8">
    <location>
        <position position="1"/>
    </location>
</feature>
<comment type="subcellular location">
    <subcellularLocation>
        <location evidence="1">Nucleus</location>
        <location evidence="1">Nucleolus</location>
    </subcellularLocation>
</comment>
<evidence type="ECO:0000256" key="5">
    <source>
        <dbReference type="ARBA" id="ARBA00023242"/>
    </source>
</evidence>
<dbReference type="GO" id="GO:0005730">
    <property type="term" value="C:nucleolus"/>
    <property type="evidence" value="ECO:0007669"/>
    <property type="project" value="UniProtKB-SubCell"/>
</dbReference>
<feature type="region of interest" description="Disordered" evidence="7">
    <location>
        <begin position="127"/>
        <end position="193"/>
    </location>
</feature>
<gene>
    <name evidence="8" type="ORF">ETH_00034180</name>
</gene>
<feature type="coiled-coil region" evidence="6">
    <location>
        <begin position="32"/>
        <end position="63"/>
    </location>
</feature>
<keyword evidence="9" id="KW-1185">Reference proteome</keyword>
<dbReference type="VEuPathDB" id="ToxoDB:ETH2_1366100"/>
<accession>U6KXR2</accession>
<reference evidence="8" key="1">
    <citation type="submission" date="2013-10" db="EMBL/GenBank/DDBJ databases">
        <title>Genomic analysis of the causative agents of coccidiosis in chickens.</title>
        <authorList>
            <person name="Reid A.J."/>
            <person name="Blake D."/>
            <person name="Billington K."/>
            <person name="Browne H."/>
            <person name="Dunn M."/>
            <person name="Hung S."/>
            <person name="Kawahara F."/>
            <person name="Miranda-Saavedra D."/>
            <person name="Mourier T."/>
            <person name="Nagra H."/>
            <person name="Otto T.D."/>
            <person name="Rawlings N."/>
            <person name="Sanchez A."/>
            <person name="Sanders M."/>
            <person name="Subramaniam C."/>
            <person name="Tay Y."/>
            <person name="Dear P."/>
            <person name="Doerig C."/>
            <person name="Gruber A."/>
            <person name="Parkinson J."/>
            <person name="Shirley M."/>
            <person name="Wan K.L."/>
            <person name="Berriman M."/>
            <person name="Tomley F."/>
            <person name="Pain A."/>
        </authorList>
    </citation>
    <scope>NUCLEOTIDE SEQUENCE [LARGE SCALE GENOMIC DNA]</scope>
    <source>
        <strain evidence="8">Houghton</strain>
    </source>
</reference>
<keyword evidence="4 6" id="KW-0175">Coiled coil</keyword>
<keyword evidence="5" id="KW-0539">Nucleus</keyword>
<proteinExistence type="inferred from homology"/>
<evidence type="ECO:0000256" key="4">
    <source>
        <dbReference type="ARBA" id="ARBA00023054"/>
    </source>
</evidence>
<feature type="compositionally biased region" description="Basic residues" evidence="7">
    <location>
        <begin position="184"/>
        <end position="193"/>
    </location>
</feature>
<reference evidence="8" key="2">
    <citation type="submission" date="2013-10" db="EMBL/GenBank/DDBJ databases">
        <authorList>
            <person name="Aslett M."/>
        </authorList>
    </citation>
    <scope>NUCLEOTIDE SEQUENCE [LARGE SCALE GENOMIC DNA]</scope>
    <source>
        <strain evidence="8">Houghton</strain>
    </source>
</reference>
<evidence type="ECO:0000256" key="6">
    <source>
        <dbReference type="SAM" id="Coils"/>
    </source>
</evidence>
<dbReference type="PANTHER" id="PTHR13028:SF0">
    <property type="entry name" value="RRNA-PROCESSING PROTEIN EBP2-RELATED"/>
    <property type="match status" value="1"/>
</dbReference>
<evidence type="ECO:0000313" key="8">
    <source>
        <dbReference type="EMBL" id="CDJ41119.1"/>
    </source>
</evidence>
<dbReference type="VEuPathDB" id="ToxoDB:ETH_00034180"/>
<evidence type="ECO:0000256" key="3">
    <source>
        <dbReference type="ARBA" id="ARBA00022517"/>
    </source>
</evidence>
<keyword evidence="3" id="KW-0690">Ribosome biogenesis</keyword>
<dbReference type="PANTHER" id="PTHR13028">
    <property type="entry name" value="RRNA PROCESSING PROTEIN EBNA1-BINDING PROTEIN-RELATED"/>
    <property type="match status" value="1"/>
</dbReference>
<organism evidence="8 9">
    <name type="scientific">Eimeria tenella</name>
    <name type="common">Coccidian parasite</name>
    <dbReference type="NCBI Taxonomy" id="5802"/>
    <lineage>
        <taxon>Eukaryota</taxon>
        <taxon>Sar</taxon>
        <taxon>Alveolata</taxon>
        <taxon>Apicomplexa</taxon>
        <taxon>Conoidasida</taxon>
        <taxon>Coccidia</taxon>
        <taxon>Eucoccidiorida</taxon>
        <taxon>Eimeriorina</taxon>
        <taxon>Eimeriidae</taxon>
        <taxon>Eimeria</taxon>
    </lineage>
</organism>
<dbReference type="GO" id="GO:0042273">
    <property type="term" value="P:ribosomal large subunit biogenesis"/>
    <property type="evidence" value="ECO:0007669"/>
    <property type="project" value="TreeGrafter"/>
</dbReference>
<evidence type="ECO:0000313" key="9">
    <source>
        <dbReference type="Proteomes" id="UP000030747"/>
    </source>
</evidence>
<name>U6KXR2_EIMTE</name>
<evidence type="ECO:0000256" key="2">
    <source>
        <dbReference type="ARBA" id="ARBA00007336"/>
    </source>
</evidence>
<dbReference type="GeneID" id="25255902"/>
<dbReference type="GO" id="GO:0030687">
    <property type="term" value="C:preribosome, large subunit precursor"/>
    <property type="evidence" value="ECO:0007669"/>
    <property type="project" value="TreeGrafter"/>
</dbReference>
<dbReference type="OrthoDB" id="348234at2759"/>
<dbReference type="InterPro" id="IPR008610">
    <property type="entry name" value="Ebp2"/>
</dbReference>
<dbReference type="GO" id="GO:0006364">
    <property type="term" value="P:rRNA processing"/>
    <property type="evidence" value="ECO:0007669"/>
    <property type="project" value="TreeGrafter"/>
</dbReference>
<sequence length="193" mass="21689">ASLLQATAPVALARLRAVGLQFSRPGDYLAEMLKSEKQMGRVRAQLEAEQQQQQQQQQQQNRSFNRKFNRLSGHQIVQQQEAARRRNLQLKAIQEWRSSRQKARSSGAPQQEAEEAFDQWLLGLQQQQQGGPQALPNHGRNFKQLQRPGGPPRTPSSSSSKGSRSRRKGKPTKRGPRSAGGAKKGPRKKKRLA</sequence>